<dbReference type="Proteomes" id="UP000837857">
    <property type="component" value="Chromosome 4"/>
</dbReference>
<protein>
    <submittedName>
        <fullName evidence="2">Uncharacterized protein</fullName>
    </submittedName>
</protein>
<dbReference type="EMBL" id="OW152816">
    <property type="protein sequence ID" value="CAH2066453.1"/>
    <property type="molecule type" value="Genomic_DNA"/>
</dbReference>
<feature type="non-terminal residue" evidence="2">
    <location>
        <position position="197"/>
    </location>
</feature>
<sequence length="197" mass="22190">MLSRRIQSGDSGRRESEPTADGHDAVADAAVFVAGASAVTSKSPSGRFLCLFLHEYHIKRTIIRASQRRLARPKRDKARLLRRTPLTRDSAVAQFHGARSPEANRARRIVDNAAPRKYWKMRSAGEFGVLETRHRVQRPAVRLGPAKNALPHPTPNAVLSHRRNYIVYEHTPRARIPIAARVIVWRTSLAFRAPDNN</sequence>
<accession>A0ABN8IXI5</accession>
<keyword evidence="3" id="KW-1185">Reference proteome</keyword>
<reference evidence="2" key="1">
    <citation type="submission" date="2022-03" db="EMBL/GenBank/DDBJ databases">
        <authorList>
            <person name="Martin H S."/>
        </authorList>
    </citation>
    <scope>NUCLEOTIDE SEQUENCE</scope>
</reference>
<evidence type="ECO:0000256" key="1">
    <source>
        <dbReference type="SAM" id="MobiDB-lite"/>
    </source>
</evidence>
<name>A0ABN8IXI5_9NEOP</name>
<feature type="region of interest" description="Disordered" evidence="1">
    <location>
        <begin position="1"/>
        <end position="21"/>
    </location>
</feature>
<proteinExistence type="predicted"/>
<evidence type="ECO:0000313" key="2">
    <source>
        <dbReference type="EMBL" id="CAH2066453.1"/>
    </source>
</evidence>
<feature type="compositionally biased region" description="Basic and acidic residues" evidence="1">
    <location>
        <begin position="11"/>
        <end position="21"/>
    </location>
</feature>
<evidence type="ECO:0000313" key="3">
    <source>
        <dbReference type="Proteomes" id="UP000837857"/>
    </source>
</evidence>
<gene>
    <name evidence="2" type="ORF">IPOD504_LOCUS13437</name>
</gene>
<feature type="compositionally biased region" description="Polar residues" evidence="1">
    <location>
        <begin position="1"/>
        <end position="10"/>
    </location>
</feature>
<organism evidence="2 3">
    <name type="scientific">Iphiclides podalirius</name>
    <name type="common">scarce swallowtail</name>
    <dbReference type="NCBI Taxonomy" id="110791"/>
    <lineage>
        <taxon>Eukaryota</taxon>
        <taxon>Metazoa</taxon>
        <taxon>Ecdysozoa</taxon>
        <taxon>Arthropoda</taxon>
        <taxon>Hexapoda</taxon>
        <taxon>Insecta</taxon>
        <taxon>Pterygota</taxon>
        <taxon>Neoptera</taxon>
        <taxon>Endopterygota</taxon>
        <taxon>Lepidoptera</taxon>
        <taxon>Glossata</taxon>
        <taxon>Ditrysia</taxon>
        <taxon>Papilionoidea</taxon>
        <taxon>Papilionidae</taxon>
        <taxon>Papilioninae</taxon>
        <taxon>Iphiclides</taxon>
    </lineage>
</organism>